<evidence type="ECO:0000313" key="2">
    <source>
        <dbReference type="EMBL" id="KAK9082350.1"/>
    </source>
</evidence>
<feature type="region of interest" description="Disordered" evidence="1">
    <location>
        <begin position="136"/>
        <end position="158"/>
    </location>
</feature>
<keyword evidence="3" id="KW-1185">Reference proteome</keyword>
<dbReference type="Proteomes" id="UP001420932">
    <property type="component" value="Unassembled WGS sequence"/>
</dbReference>
<accession>A0AAP0HGY8</accession>
<evidence type="ECO:0000256" key="1">
    <source>
        <dbReference type="SAM" id="MobiDB-lite"/>
    </source>
</evidence>
<comment type="caution">
    <text evidence="2">The sequence shown here is derived from an EMBL/GenBank/DDBJ whole genome shotgun (WGS) entry which is preliminary data.</text>
</comment>
<dbReference type="AlphaFoldDB" id="A0AAP0HGY8"/>
<name>A0AAP0HGY8_9MAGN</name>
<gene>
    <name evidence="2" type="ORF">Syun_031904</name>
</gene>
<protein>
    <submittedName>
        <fullName evidence="2">Uncharacterized protein</fullName>
    </submittedName>
</protein>
<proteinExistence type="predicted"/>
<organism evidence="2 3">
    <name type="scientific">Stephania yunnanensis</name>
    <dbReference type="NCBI Taxonomy" id="152371"/>
    <lineage>
        <taxon>Eukaryota</taxon>
        <taxon>Viridiplantae</taxon>
        <taxon>Streptophyta</taxon>
        <taxon>Embryophyta</taxon>
        <taxon>Tracheophyta</taxon>
        <taxon>Spermatophyta</taxon>
        <taxon>Magnoliopsida</taxon>
        <taxon>Ranunculales</taxon>
        <taxon>Menispermaceae</taxon>
        <taxon>Menispermoideae</taxon>
        <taxon>Cissampelideae</taxon>
        <taxon>Stephania</taxon>
    </lineage>
</organism>
<evidence type="ECO:0000313" key="3">
    <source>
        <dbReference type="Proteomes" id="UP001420932"/>
    </source>
</evidence>
<reference evidence="2 3" key="1">
    <citation type="submission" date="2024-01" db="EMBL/GenBank/DDBJ databases">
        <title>Genome assemblies of Stephania.</title>
        <authorList>
            <person name="Yang L."/>
        </authorList>
    </citation>
    <scope>NUCLEOTIDE SEQUENCE [LARGE SCALE GENOMIC DNA]</scope>
    <source>
        <strain evidence="2">YNDBR</strain>
        <tissue evidence="2">Leaf</tissue>
    </source>
</reference>
<sequence length="298" mass="33259">MDDQKQGALSNWAYKTGFAAVKVCLSDQIGALVPVLVLAGLLFHLSRVRLKEGQRQPFRMQGVCGSEQAGMKAANDTLYLPPGGTLATDGFLEFDLIGRAEKLKYPVPPDPFSLADDFERNPPNRVVMADKEIRRTSMSSPPAITEVDPPHQHLNSEQTNTGARIGRSCFDRDAGRRSDILLSSFDSQGGIQAGQVRLNGRWDCYLIGKMGPSETRQDRLMTRVTQGNFHWRAKHETMLIEYASYVKATNLGYRKESSSLFLLRRLRMGLVIPSLVPMPNPNTRRSEYSTKGTLRLSK</sequence>
<dbReference type="EMBL" id="JBBNAF010000028">
    <property type="protein sequence ID" value="KAK9082350.1"/>
    <property type="molecule type" value="Genomic_DNA"/>
</dbReference>